<evidence type="ECO:0000313" key="23">
    <source>
        <dbReference type="Proteomes" id="UP000028042"/>
    </source>
</evidence>
<comment type="similarity">
    <text evidence="19">In the C-terminal section; belongs to the GTP cyclohydrolase II family.</text>
</comment>
<dbReference type="PIRSF" id="PIRSF001259">
    <property type="entry name" value="RibA"/>
    <property type="match status" value="1"/>
</dbReference>
<comment type="pathway">
    <text evidence="4 19">Cofactor biosynthesis; riboflavin biosynthesis; 5-amino-6-(D-ribitylamino)uracil from GTP: step 1/4.</text>
</comment>
<dbReference type="PANTHER" id="PTHR21327">
    <property type="entry name" value="GTP CYCLOHYDROLASE II-RELATED"/>
    <property type="match status" value="1"/>
</dbReference>
<dbReference type="Gene3D" id="3.40.50.10990">
    <property type="entry name" value="GTP cyclohydrolase II"/>
    <property type="match status" value="1"/>
</dbReference>
<keyword evidence="15 19" id="KW-0456">Lyase</keyword>
<evidence type="ECO:0000256" key="12">
    <source>
        <dbReference type="ARBA" id="ARBA00022842"/>
    </source>
</evidence>
<dbReference type="Pfam" id="PF00925">
    <property type="entry name" value="GTP_cyclohydro2"/>
    <property type="match status" value="1"/>
</dbReference>
<dbReference type="SUPFAM" id="SSF55821">
    <property type="entry name" value="YrdC/RibB"/>
    <property type="match status" value="1"/>
</dbReference>
<feature type="site" description="Essential for DHBP synthase activity" evidence="19">
    <location>
        <position position="126"/>
    </location>
</feature>
<dbReference type="SUPFAM" id="SSF142695">
    <property type="entry name" value="RibA-like"/>
    <property type="match status" value="1"/>
</dbReference>
<evidence type="ECO:0000256" key="19">
    <source>
        <dbReference type="HAMAP-Rule" id="MF_01283"/>
    </source>
</evidence>
<feature type="active site" description="Proton acceptor; for GTP cyclohydrolase activity" evidence="19">
    <location>
        <position position="330"/>
    </location>
</feature>
<feature type="binding site" evidence="19">
    <location>
        <begin position="253"/>
        <end position="257"/>
    </location>
    <ligand>
        <name>GTP</name>
        <dbReference type="ChEBI" id="CHEBI:37565"/>
    </ligand>
</feature>
<evidence type="ECO:0000256" key="2">
    <source>
        <dbReference type="ARBA" id="ARBA00001936"/>
    </source>
</evidence>
<dbReference type="KEGG" id="cpat:CLPA_c01480"/>
<evidence type="ECO:0000256" key="9">
    <source>
        <dbReference type="ARBA" id="ARBA00022741"/>
    </source>
</evidence>
<evidence type="ECO:0000256" key="8">
    <source>
        <dbReference type="ARBA" id="ARBA00022723"/>
    </source>
</evidence>
<dbReference type="GO" id="GO:0005525">
    <property type="term" value="F:GTP binding"/>
    <property type="evidence" value="ECO:0007669"/>
    <property type="project" value="UniProtKB-KW"/>
</dbReference>
<dbReference type="GO" id="GO:0030145">
    <property type="term" value="F:manganese ion binding"/>
    <property type="evidence" value="ECO:0007669"/>
    <property type="project" value="UniProtKB-UniRule"/>
</dbReference>
<feature type="binding site" evidence="19">
    <location>
        <position position="143"/>
    </location>
    <ligand>
        <name>Mg(2+)</name>
        <dbReference type="ChEBI" id="CHEBI:18420"/>
        <label>2</label>
    </ligand>
</feature>
<feature type="binding site" evidence="19">
    <location>
        <position position="164"/>
    </location>
    <ligand>
        <name>D-ribulose 5-phosphate</name>
        <dbReference type="ChEBI" id="CHEBI:58121"/>
    </ligand>
</feature>
<comment type="catalytic activity">
    <reaction evidence="1 19">
        <text>D-ribulose 5-phosphate = (2S)-2-hydroxy-3-oxobutyl phosphate + formate + H(+)</text>
        <dbReference type="Rhea" id="RHEA:18457"/>
        <dbReference type="ChEBI" id="CHEBI:15378"/>
        <dbReference type="ChEBI" id="CHEBI:15740"/>
        <dbReference type="ChEBI" id="CHEBI:58121"/>
        <dbReference type="ChEBI" id="CHEBI:58830"/>
        <dbReference type="EC" id="4.1.99.12"/>
    </reaction>
</comment>
<keyword evidence="10 19" id="KW-0378">Hydrolase</keyword>
<feature type="region of interest" description="GTP cyclohydrolase II" evidence="19">
    <location>
        <begin position="202"/>
        <end position="400"/>
    </location>
</feature>
<feature type="region of interest" description="DHBP synthase" evidence="19">
    <location>
        <begin position="1"/>
        <end position="201"/>
    </location>
</feature>
<dbReference type="KEGG" id="cpae:CPAST_c01480"/>
<dbReference type="NCBIfam" id="NF001591">
    <property type="entry name" value="PRK00393.1"/>
    <property type="match status" value="1"/>
</dbReference>
<proteinExistence type="inferred from homology"/>
<feature type="active site" description="Nucleophile; for GTP cyclohydrolase activity" evidence="19">
    <location>
        <position position="332"/>
    </location>
</feature>
<dbReference type="GeneID" id="93072404"/>
<feature type="binding site" evidence="19">
    <location>
        <position position="269"/>
    </location>
    <ligand>
        <name>Zn(2+)</name>
        <dbReference type="ChEBI" id="CHEBI:29105"/>
        <note>catalytic</note>
    </ligand>
</feature>
<reference evidence="22" key="2">
    <citation type="submission" date="2015-10" db="EMBL/GenBank/DDBJ databases">
        <title>Improved Draft Genome Sequence of Clostridium pasteurianum Strain ATCC 6013 (DSM 525) Using a Hybrid Next-Generation Sequencing Approach.</title>
        <authorList>
            <person name="Pyne M.E."/>
            <person name="Utturkar S.M."/>
            <person name="Brown S.D."/>
            <person name="Moo-Young M."/>
            <person name="Chung D.A."/>
            <person name="Chou P.C."/>
        </authorList>
    </citation>
    <scope>NUCLEOTIDE SEQUENCE</scope>
    <source>
        <strain evidence="22">ATCC 6013</strain>
    </source>
</reference>
<feature type="binding site" evidence="19">
    <location>
        <position position="33"/>
    </location>
    <ligand>
        <name>D-ribulose 5-phosphate</name>
        <dbReference type="ChEBI" id="CHEBI:58121"/>
    </ligand>
</feature>
<comment type="catalytic activity">
    <reaction evidence="18 19">
        <text>GTP + 4 H2O = 2,5-diamino-6-hydroxy-4-(5-phosphoribosylamino)-pyrimidine + formate + 2 phosphate + 3 H(+)</text>
        <dbReference type="Rhea" id="RHEA:23704"/>
        <dbReference type="ChEBI" id="CHEBI:15377"/>
        <dbReference type="ChEBI" id="CHEBI:15378"/>
        <dbReference type="ChEBI" id="CHEBI:15740"/>
        <dbReference type="ChEBI" id="CHEBI:37565"/>
        <dbReference type="ChEBI" id="CHEBI:43474"/>
        <dbReference type="ChEBI" id="CHEBI:58614"/>
        <dbReference type="EC" id="3.5.4.25"/>
    </reaction>
</comment>
<dbReference type="eggNOG" id="COG0807">
    <property type="taxonomic scope" value="Bacteria"/>
</dbReference>
<feature type="binding site" evidence="19">
    <location>
        <position position="318"/>
    </location>
    <ligand>
        <name>GTP</name>
        <dbReference type="ChEBI" id="CHEBI:37565"/>
    </ligand>
</feature>
<evidence type="ECO:0000256" key="13">
    <source>
        <dbReference type="ARBA" id="ARBA00023134"/>
    </source>
</evidence>
<dbReference type="eggNOG" id="COG0108">
    <property type="taxonomic scope" value="Bacteria"/>
</dbReference>
<feature type="binding site" evidence="19">
    <location>
        <position position="353"/>
    </location>
    <ligand>
        <name>GTP</name>
        <dbReference type="ChEBI" id="CHEBI:37565"/>
    </ligand>
</feature>
<dbReference type="NCBIfam" id="NF006803">
    <property type="entry name" value="PRK09311.1"/>
    <property type="match status" value="1"/>
</dbReference>
<evidence type="ECO:0000256" key="4">
    <source>
        <dbReference type="ARBA" id="ARBA00004853"/>
    </source>
</evidence>
<feature type="binding site" evidence="19">
    <location>
        <position position="271"/>
    </location>
    <ligand>
        <name>Zn(2+)</name>
        <dbReference type="ChEBI" id="CHEBI:29105"/>
        <note>catalytic</note>
    </ligand>
</feature>
<comment type="function">
    <text evidence="3 19">Catalyzes the conversion of D-ribulose 5-phosphate to formate and 3,4-dihydroxy-2-butanone 4-phosphate.</text>
</comment>
<keyword evidence="13 19" id="KW-0342">GTP-binding</keyword>
<reference evidence="22 23" key="3">
    <citation type="journal article" name="Genome Announc.">
        <title>Improved Draft Genome Sequence of Clostridium pasteurianum Strain ATCC 6013 (DSM 525) Using a Hybrid Next-Generation Sequencing Approach.</title>
        <authorList>
            <person name="Pyne M.E."/>
            <person name="Utturkar S."/>
            <person name="Brown S.D."/>
            <person name="Moo-Young M."/>
            <person name="Chung D.A."/>
            <person name="Chou C.P."/>
        </authorList>
    </citation>
    <scope>NUCLEOTIDE SEQUENCE [LARGE SCALE GENOMIC DNA]</scope>
    <source>
        <strain evidence="22 23">ATCC 6013</strain>
    </source>
</reference>
<evidence type="ECO:0000256" key="5">
    <source>
        <dbReference type="ARBA" id="ARBA00004904"/>
    </source>
</evidence>
<comment type="cofactor">
    <cofactor evidence="2">
        <name>Mn(2+)</name>
        <dbReference type="ChEBI" id="CHEBI:29035"/>
    </cofactor>
</comment>
<keyword evidence="11 19" id="KW-0862">Zinc</keyword>
<dbReference type="NCBIfam" id="TIGR00506">
    <property type="entry name" value="ribB"/>
    <property type="match status" value="1"/>
</dbReference>
<feature type="binding site" evidence="19">
    <location>
        <position position="29"/>
    </location>
    <ligand>
        <name>Mg(2+)</name>
        <dbReference type="ChEBI" id="CHEBI:18420"/>
        <label>2</label>
    </ligand>
</feature>
<comment type="cofactor">
    <cofactor evidence="19">
        <name>Mg(2+)</name>
        <dbReference type="ChEBI" id="CHEBI:18420"/>
    </cofactor>
    <cofactor evidence="19">
        <name>Mn(2+)</name>
        <dbReference type="ChEBI" id="CHEBI:29035"/>
    </cofactor>
    <text evidence="19">Binds 2 divalent metal cations per subunit. Magnesium or manganese.</text>
</comment>
<evidence type="ECO:0000256" key="7">
    <source>
        <dbReference type="ARBA" id="ARBA00022619"/>
    </source>
</evidence>
<dbReference type="EC" id="3.5.4.25" evidence="19"/>
<comment type="similarity">
    <text evidence="6 19">In the N-terminal section; belongs to the DHBP synthase family.</text>
</comment>
<organism evidence="21 24">
    <name type="scientific">Clostridium pasteurianum DSM 525 = ATCC 6013</name>
    <dbReference type="NCBI Taxonomy" id="1262449"/>
    <lineage>
        <taxon>Bacteria</taxon>
        <taxon>Bacillati</taxon>
        <taxon>Bacillota</taxon>
        <taxon>Clostridia</taxon>
        <taxon>Eubacteriales</taxon>
        <taxon>Clostridiaceae</taxon>
        <taxon>Clostridium</taxon>
    </lineage>
</organism>
<dbReference type="InterPro" id="IPR000422">
    <property type="entry name" value="DHBP_synthase_RibB"/>
</dbReference>
<gene>
    <name evidence="19 21" type="primary">ribBA</name>
    <name evidence="21" type="ORF">CLPA_c01480</name>
    <name evidence="22" type="ORF">CP6013_03000</name>
</gene>
<dbReference type="Proteomes" id="UP000030905">
    <property type="component" value="Chromosome"/>
</dbReference>
<keyword evidence="7 19" id="KW-0686">Riboflavin biosynthesis</keyword>
<reference evidence="21 24" key="1">
    <citation type="journal article" date="2015" name="Genome Announc.">
        <title>Complete Genome Sequence of the Nitrogen-Fixing and Solvent-Producing Clostridium pasteurianum DSM 525.</title>
        <authorList>
            <person name="Poehlein A."/>
            <person name="Grosse-Honebrink A."/>
            <person name="Zhang Y."/>
            <person name="Minton N.P."/>
            <person name="Daniel R."/>
        </authorList>
    </citation>
    <scope>NUCLEOTIDE SEQUENCE [LARGE SCALE GENOMIC DNA]</scope>
    <source>
        <strain evidence="21">DSM 525</strain>
        <strain evidence="24">DSM 525 / ATCC 6013</strain>
    </source>
</reference>
<evidence type="ECO:0000256" key="15">
    <source>
        <dbReference type="ARBA" id="ARBA00023239"/>
    </source>
</evidence>
<dbReference type="EMBL" id="JPGY02000001">
    <property type="protein sequence ID" value="KRU13752.1"/>
    <property type="molecule type" value="Genomic_DNA"/>
</dbReference>
<feature type="binding site" evidence="19">
    <location>
        <position position="274"/>
    </location>
    <ligand>
        <name>GTP</name>
        <dbReference type="ChEBI" id="CHEBI:37565"/>
    </ligand>
</feature>
<dbReference type="HAMAP" id="MF_00179">
    <property type="entry name" value="RibA"/>
    <property type="match status" value="1"/>
</dbReference>
<dbReference type="HAMAP" id="MF_00180">
    <property type="entry name" value="RibB"/>
    <property type="match status" value="1"/>
</dbReference>
<evidence type="ECO:0000256" key="11">
    <source>
        <dbReference type="ARBA" id="ARBA00022833"/>
    </source>
</evidence>
<evidence type="ECO:0000259" key="20">
    <source>
        <dbReference type="Pfam" id="PF00925"/>
    </source>
</evidence>
<dbReference type="GO" id="GO:0005829">
    <property type="term" value="C:cytosol"/>
    <property type="evidence" value="ECO:0007669"/>
    <property type="project" value="TreeGrafter"/>
</dbReference>
<dbReference type="GO" id="GO:0003935">
    <property type="term" value="F:GTP cyclohydrolase II activity"/>
    <property type="evidence" value="ECO:0007669"/>
    <property type="project" value="UniProtKB-UniRule"/>
</dbReference>
<feature type="binding site" evidence="19">
    <location>
        <position position="258"/>
    </location>
    <ligand>
        <name>Zn(2+)</name>
        <dbReference type="ChEBI" id="CHEBI:29105"/>
        <note>catalytic</note>
    </ligand>
</feature>
<dbReference type="EMBL" id="CP009268">
    <property type="protein sequence ID" value="AJA50236.1"/>
    <property type="molecule type" value="Genomic_DNA"/>
</dbReference>
<keyword evidence="9 19" id="KW-0547">Nucleotide-binding</keyword>
<name>A0A0H3J2V6_CLOPA</name>
<dbReference type="InterPro" id="IPR016299">
    <property type="entry name" value="Riboflavin_synth_RibBA"/>
</dbReference>
<dbReference type="CDD" id="cd00641">
    <property type="entry name" value="GTP_cyclohydro2"/>
    <property type="match status" value="1"/>
</dbReference>
<evidence type="ECO:0000313" key="24">
    <source>
        <dbReference type="Proteomes" id="UP000030905"/>
    </source>
</evidence>
<keyword evidence="16 19" id="KW-0511">Multifunctional enzyme</keyword>
<dbReference type="PATRIC" id="fig|1262449.3.peg.36"/>
<dbReference type="GO" id="GO:0000287">
    <property type="term" value="F:magnesium ion binding"/>
    <property type="evidence" value="ECO:0007669"/>
    <property type="project" value="UniProtKB-UniRule"/>
</dbReference>
<evidence type="ECO:0000256" key="17">
    <source>
        <dbReference type="ARBA" id="ARBA00043932"/>
    </source>
</evidence>
<evidence type="ECO:0000256" key="14">
    <source>
        <dbReference type="ARBA" id="ARBA00023211"/>
    </source>
</evidence>
<comment type="function">
    <text evidence="17 19">Catalyzes the conversion of GTP to 2,5-diamino-6-ribosylamino-4(3H)-pyrimidinone 5'-phosphate (DARP), formate and pyrophosphate.</text>
</comment>
<evidence type="ECO:0000313" key="21">
    <source>
        <dbReference type="EMBL" id="AJA50236.1"/>
    </source>
</evidence>
<evidence type="ECO:0000256" key="16">
    <source>
        <dbReference type="ARBA" id="ARBA00023268"/>
    </source>
</evidence>
<feature type="binding site" evidence="19">
    <location>
        <begin position="140"/>
        <end position="144"/>
    </location>
    <ligand>
        <name>D-ribulose 5-phosphate</name>
        <dbReference type="ChEBI" id="CHEBI:58121"/>
    </ligand>
</feature>
<evidence type="ECO:0000256" key="10">
    <source>
        <dbReference type="ARBA" id="ARBA00022801"/>
    </source>
</evidence>
<dbReference type="InterPro" id="IPR017945">
    <property type="entry name" value="DHBP_synth_RibB-like_a/b_dom"/>
</dbReference>
<dbReference type="AlphaFoldDB" id="A0A0H3J2V6"/>
<dbReference type="GO" id="GO:0009231">
    <property type="term" value="P:riboflavin biosynthetic process"/>
    <property type="evidence" value="ECO:0007669"/>
    <property type="project" value="UniProtKB-UniRule"/>
</dbReference>
<keyword evidence="14 19" id="KW-0464">Manganese</keyword>
<protein>
    <recommendedName>
        <fullName evidence="19">Riboflavin biosynthesis protein RibBA</fullName>
    </recommendedName>
    <domain>
        <recommendedName>
            <fullName evidence="19">3,4-dihydroxy-2-butanone 4-phosphate synthase</fullName>
            <shortName evidence="19">DHBP synthase</shortName>
            <ecNumber evidence="19">4.1.99.12</ecNumber>
        </recommendedName>
    </domain>
    <domain>
        <recommendedName>
            <fullName evidence="19">GTP cyclohydrolase-2</fullName>
            <ecNumber evidence="19">3.5.4.25</ecNumber>
        </recommendedName>
        <alternativeName>
            <fullName evidence="19">GTP cyclohydrolase II</fullName>
        </alternativeName>
    </domain>
</protein>
<dbReference type="InterPro" id="IPR032677">
    <property type="entry name" value="GTP_cyclohydro_II"/>
</dbReference>
<feature type="binding site" evidence="19">
    <location>
        <position position="29"/>
    </location>
    <ligand>
        <name>Mg(2+)</name>
        <dbReference type="ChEBI" id="CHEBI:18420"/>
        <label>1</label>
    </ligand>
</feature>
<dbReference type="PANTHER" id="PTHR21327:SF18">
    <property type="entry name" value="3,4-DIHYDROXY-2-BUTANONE 4-PHOSPHATE SYNTHASE"/>
    <property type="match status" value="1"/>
</dbReference>
<sequence>MYKFNTIEEAIEDIKEGKMIVVVDDEDRENEGDLIIASEKVTPEAINFMAKYAGGLICTPIVNERLKELNIGLMVEKNTESHNTAFTVSIDGINTTTGISAYDRAETILQLINPSSKAEDFRRPGHVFPLAAKPNGVLERTGHTEAAVDLAKLAGLYPAGTICEIMNEDGSMARLPQLMEYVKKHNLKIITVADLVEYRKANEILIKVVSEANMPTKYGDFKIIGYENSINGDYHIALVKGDISSDSEAPLVRIHSQCLTGDVFGSSRCDCGDQLHEAMKKIDEAGKGIILYMSQEGRGIGLLNKIKAYKLQDNGMDTVEANLALGFPDDLREYWISAQMLKSLGVKKINLMTNNPRKINSMSKYGIEIVNRVPIQSPSNSNNKFYLKTKKEKLGHLLKF</sequence>
<dbReference type="Pfam" id="PF00926">
    <property type="entry name" value="DHBP_synthase"/>
    <property type="match status" value="1"/>
</dbReference>
<dbReference type="GO" id="GO:0008270">
    <property type="term" value="F:zinc ion binding"/>
    <property type="evidence" value="ECO:0007669"/>
    <property type="project" value="UniProtKB-UniRule"/>
</dbReference>
<dbReference type="FunFam" id="3.40.50.10990:FF:000001">
    <property type="entry name" value="Riboflavin biosynthesis protein RibBA"/>
    <property type="match status" value="1"/>
</dbReference>
<evidence type="ECO:0000256" key="6">
    <source>
        <dbReference type="ARBA" id="ARBA00005520"/>
    </source>
</evidence>
<dbReference type="UniPathway" id="UPA00275">
    <property type="reaction ID" value="UER00399"/>
</dbReference>
<dbReference type="GO" id="GO:0008686">
    <property type="term" value="F:3,4-dihydroxy-2-butanone-4-phosphate synthase activity"/>
    <property type="evidence" value="ECO:0007669"/>
    <property type="project" value="UniProtKB-UniRule"/>
</dbReference>
<evidence type="ECO:0000256" key="1">
    <source>
        <dbReference type="ARBA" id="ARBA00000141"/>
    </source>
</evidence>
<dbReference type="FunFam" id="3.90.870.10:FF:000001">
    <property type="entry name" value="Riboflavin biosynthesis protein RibBA"/>
    <property type="match status" value="1"/>
</dbReference>
<evidence type="ECO:0000256" key="3">
    <source>
        <dbReference type="ARBA" id="ARBA00002284"/>
    </source>
</evidence>
<keyword evidence="8 19" id="KW-0479">Metal-binding</keyword>
<dbReference type="RefSeq" id="WP_003440370.1">
    <property type="nucleotide sequence ID" value="NZ_ANZB01000001.1"/>
</dbReference>
<dbReference type="Proteomes" id="UP000028042">
    <property type="component" value="Unassembled WGS sequence"/>
</dbReference>
<evidence type="ECO:0000313" key="22">
    <source>
        <dbReference type="EMBL" id="KRU13752.1"/>
    </source>
</evidence>
<dbReference type="InterPro" id="IPR000926">
    <property type="entry name" value="RibA"/>
</dbReference>
<dbReference type="InterPro" id="IPR036144">
    <property type="entry name" value="RibA-like_sf"/>
</dbReference>
<keyword evidence="12 19" id="KW-0460">Magnesium</keyword>
<comment type="pathway">
    <text evidence="5 19">Cofactor biosynthesis; riboflavin biosynthesis; 2-hydroxy-3-oxobutyl phosphate from D-ribulose 5-phosphate: step 1/1.</text>
</comment>
<dbReference type="Gene3D" id="3.90.870.10">
    <property type="entry name" value="DHBP synthase"/>
    <property type="match status" value="1"/>
</dbReference>
<keyword evidence="24" id="KW-1185">Reference proteome</keyword>
<feature type="binding site" evidence="19">
    <location>
        <begin position="28"/>
        <end position="29"/>
    </location>
    <ligand>
        <name>D-ribulose 5-phosphate</name>
        <dbReference type="ChEBI" id="CHEBI:58121"/>
    </ligand>
</feature>
<dbReference type="HAMAP" id="MF_01283">
    <property type="entry name" value="RibBA"/>
    <property type="match status" value="1"/>
</dbReference>
<feature type="binding site" evidence="19">
    <location>
        <position position="358"/>
    </location>
    <ligand>
        <name>GTP</name>
        <dbReference type="ChEBI" id="CHEBI:37565"/>
    </ligand>
</feature>
<comment type="cofactor">
    <cofactor evidence="19">
        <name>Zn(2+)</name>
        <dbReference type="ChEBI" id="CHEBI:29105"/>
    </cofactor>
    <text evidence="19">Binds 1 zinc ion per subunit.</text>
</comment>
<feature type="site" description="Essential for DHBP synthase activity" evidence="19">
    <location>
        <position position="164"/>
    </location>
</feature>
<feature type="domain" description="GTP cyclohydrolase II" evidence="20">
    <location>
        <begin position="209"/>
        <end position="374"/>
    </location>
</feature>
<dbReference type="NCBIfam" id="TIGR00505">
    <property type="entry name" value="ribA"/>
    <property type="match status" value="1"/>
</dbReference>
<feature type="binding site" evidence="19">
    <location>
        <begin position="296"/>
        <end position="298"/>
    </location>
    <ligand>
        <name>GTP</name>
        <dbReference type="ChEBI" id="CHEBI:37565"/>
    </ligand>
</feature>
<evidence type="ECO:0000256" key="18">
    <source>
        <dbReference type="ARBA" id="ARBA00049295"/>
    </source>
</evidence>
<dbReference type="EC" id="4.1.99.12" evidence="19"/>
<accession>A0A0H3J2V6</accession>